<dbReference type="KEGG" id="anr:Ana3638_23015"/>
<proteinExistence type="predicted"/>
<evidence type="ECO:0000313" key="2">
    <source>
        <dbReference type="Proteomes" id="UP000464314"/>
    </source>
</evidence>
<dbReference type="InterPro" id="IPR026876">
    <property type="entry name" value="Fn3_assoc_repeat"/>
</dbReference>
<dbReference type="Pfam" id="PF04465">
    <property type="entry name" value="DUF499"/>
    <property type="match status" value="1"/>
</dbReference>
<sequence length="1027" mass="116477">MKTLKELCIPRENVFEGMNREDVLDLDNLKNGSIDAKEFFEETYVTEGMESMYDSAFRRFAGKGANGIIRLTQNMGGGKSHAMISLGLLAQNPSLRKKILGSKIENVQDEIRVVAYTGRNNDIPYGIWGEIATQLGKREQFNNYYSPLEAPGQSAWVELLKGSPLLILLDELPTYMEYAQTKQIGDGTLATMTVTALSNLFNAVGKAELANVCIIIADLKVTYEVGSQLIQRSFKNLDSEISRSAKNIEPVRATSDDLYMILRKRLFKKLPDEAEVKVIATAYKDTVNKQRQVGSTNANADTTYSGIMDTYPFHLSIKDLFARFKENSNFQQTRGFIRLSRQMVKNLFEGSDPKAAHQYLINPYDFDLNDTDMSSMIRDIKPKLTVAVAHDIISAGRGVAEEMSREMKNDTIIDISKLLLFSSLGDVTGVLQGLSEPEIIGIVAAPEKDLTDIKMLITEYKTKAWYLYVDKEGRYFYKDIKNINAEMRNTVDSYTLDIAKQEIKKLLEDKLKPTVRDCYQNVLVFPAIDEINLSNDKITLVVFEPNVSGGGLHPDLNTFYSGTNLKNRVMFLSGNHDTMNVLYESAKEHKAINTIIHRLKYEEHVAETDSQYILASDIQIKTNLKLSSAIKETFVTLYYPTRKGIRSQEITMNFTENSFNAEKQIRDLLISVEKFLMDTSTDEFRQKIEARIFTARQMLWRDVLQRAAETESWQWYKPSSLSDEKNKYISMGRWTEENGIVDKEPPLPETTVSVRELYRESETGDVTLKIIPKNGDIVYYEINQPATTASSKVNKLDEFKTDELKLSFLCVDSTEKHPLGLSIEWTKSVHLQYRFYDDNGNKMCELKADSKKVKILYTTNGSNPKNEGANYVLPFIIPRGARLLQVVADSSTIGICSEILSTEIPDQLDDKQELIINKLTEVTLIRKISATNAVETYALLDLYRNHNALFSEVKLGIQERGNDNNFVELLCGGKDVTCSSESILAVIRDFKVKLMNDVDIDIQIETKNQSSKLDKILKIGWLNVRKN</sequence>
<dbReference type="Pfam" id="PF13287">
    <property type="entry name" value="Fn3_assoc"/>
    <property type="match status" value="1"/>
</dbReference>
<evidence type="ECO:0000313" key="1">
    <source>
        <dbReference type="EMBL" id="QHQ63291.1"/>
    </source>
</evidence>
<dbReference type="EMBL" id="CP048000">
    <property type="protein sequence ID" value="QHQ63291.1"/>
    <property type="molecule type" value="Genomic_DNA"/>
</dbReference>
<reference evidence="1 2" key="1">
    <citation type="submission" date="2020-01" db="EMBL/GenBank/DDBJ databases">
        <title>Genome analysis of Anaerocolumna sp. CBA3638.</title>
        <authorList>
            <person name="Kim J."/>
            <person name="Roh S.W."/>
        </authorList>
    </citation>
    <scope>NUCLEOTIDE SEQUENCE [LARGE SCALE GENOMIC DNA]</scope>
    <source>
        <strain evidence="1 2">CBA3638</strain>
    </source>
</reference>
<gene>
    <name evidence="1" type="ORF">Ana3638_23015</name>
</gene>
<protein>
    <submittedName>
        <fullName evidence="1">DUF499 domain-containing protein</fullName>
    </submittedName>
</protein>
<accession>A0A6P1TTL9</accession>
<dbReference type="AlphaFoldDB" id="A0A6P1TTL9"/>
<organism evidence="1 2">
    <name type="scientific">Anaerocolumna sedimenticola</name>
    <dbReference type="NCBI Taxonomy" id="2696063"/>
    <lineage>
        <taxon>Bacteria</taxon>
        <taxon>Bacillati</taxon>
        <taxon>Bacillota</taxon>
        <taxon>Clostridia</taxon>
        <taxon>Lachnospirales</taxon>
        <taxon>Lachnospiraceae</taxon>
        <taxon>Anaerocolumna</taxon>
    </lineage>
</organism>
<name>A0A6P1TTL9_9FIRM</name>
<dbReference type="Proteomes" id="UP000464314">
    <property type="component" value="Chromosome"/>
</dbReference>
<keyword evidence="2" id="KW-1185">Reference proteome</keyword>
<dbReference type="RefSeq" id="WP_161840113.1">
    <property type="nucleotide sequence ID" value="NZ_CP048000.1"/>
</dbReference>
<dbReference type="InterPro" id="IPR007555">
    <property type="entry name" value="DUF499"/>
</dbReference>